<sequence>MLGSLVSRGPEFSPGQEELMWKLLQNKSLNTLTPLEVRFLHLVLTRMYDLCLNLYLLRDGIANAGTRDNIILGRKVPVEIWKLIYDGCVAIGVTHDMLLDPQKRAALWIHLNARPELLQGLARYVIHRTGVTHSVRISPQNIIDGNFLYNLGGSLPSRLLTVIGYCLLNWGRDATEPWVRLFVTKIFIFYLTLAGHVIPREATLARAVEANYSGIMDVIAHDMLATRGKQRETTELYVHPSLDYLFVFANDTALFTPRP</sequence>
<evidence type="ECO:0000313" key="3">
    <source>
        <dbReference type="Proteomes" id="UP000214863"/>
    </source>
</evidence>
<dbReference type="InterPro" id="IPR004290">
    <property type="entry name" value="Herpes_UL79"/>
</dbReference>
<dbReference type="EMBL" id="KY965444">
    <property type="protein sequence ID" value="ARW78081.1"/>
    <property type="molecule type" value="Genomic_DNA"/>
</dbReference>
<dbReference type="OrthoDB" id="9235at10239"/>
<comment type="similarity">
    <text evidence="1">Belongs to the herpesviridae UL79 family.</text>
</comment>
<name>A0A1Z1NE73_9GAMA</name>
<accession>A0A1Z1NE73</accession>
<dbReference type="KEGG" id="vg:33194231"/>
<dbReference type="Proteomes" id="UP000214863">
    <property type="component" value="Segment"/>
</dbReference>
<evidence type="ECO:0000313" key="2">
    <source>
        <dbReference type="EMBL" id="ARW78081.1"/>
    </source>
</evidence>
<protein>
    <submittedName>
        <fullName evidence="2">Protein UL79</fullName>
    </submittedName>
</protein>
<keyword evidence="3" id="KW-1185">Reference proteome</keyword>
<reference evidence="2" key="1">
    <citation type="submission" date="2017-04" db="EMBL/GenBank/DDBJ databases">
        <title>Genome sequence of delphinid gammaherpesvirus 1 from an Atlantic bottlenose dolphin (Tursiops truncatus).</title>
        <authorList>
            <person name="Davison A.J."/>
            <person name="Subramaniam K."/>
            <person name="Kerr K."/>
            <person name="Jacob J.J."/>
            <person name="Landrau-Giovannetti N."/>
            <person name="Waltzek T.B."/>
        </authorList>
    </citation>
    <scope>NUCLEOTIDE SEQUENCE [LARGE SCALE GENOMIC DNA]</scope>
    <source>
        <strain evidence="2">Sarasota</strain>
    </source>
</reference>
<evidence type="ECO:0000256" key="1">
    <source>
        <dbReference type="ARBA" id="ARBA00005714"/>
    </source>
</evidence>
<dbReference type="Pfam" id="PF03049">
    <property type="entry name" value="Herpes_UL79"/>
    <property type="match status" value="1"/>
</dbReference>
<gene>
    <name evidence="2" type="primary">ORF18</name>
</gene>
<dbReference type="RefSeq" id="YP_009388519.1">
    <property type="nucleotide sequence ID" value="NC_035117.1"/>
</dbReference>
<proteinExistence type="inferred from homology"/>
<dbReference type="GeneID" id="33194231"/>
<organism evidence="2">
    <name type="scientific">Common bottlenose dolphin gammaherpesvirus 1 strain Sarasota</name>
    <dbReference type="NCBI Taxonomy" id="2022783"/>
    <lineage>
        <taxon>Viruses</taxon>
        <taxon>Duplodnaviria</taxon>
        <taxon>Heunggongvirae</taxon>
        <taxon>Peploviricota</taxon>
        <taxon>Herviviricetes</taxon>
        <taxon>Herpesvirales</taxon>
        <taxon>Orthoherpesviridae</taxon>
        <taxon>Gammaherpesvirinae</taxon>
        <taxon>Bossavirus</taxon>
        <taxon>Bossavirus delphinidgamma1</taxon>
        <taxon>Delphinid gammaherpesvirus 1</taxon>
    </lineage>
</organism>